<dbReference type="Proteomes" id="UP000254720">
    <property type="component" value="Unassembled WGS sequence"/>
</dbReference>
<comment type="caution">
    <text evidence="1">The sequence shown here is derived from an EMBL/GenBank/DDBJ whole genome shotgun (WGS) entry which is preliminary data.</text>
</comment>
<gene>
    <name evidence="1" type="ORF">C8D86_10910</name>
</gene>
<evidence type="ECO:0000313" key="2">
    <source>
        <dbReference type="Proteomes" id="UP000254720"/>
    </source>
</evidence>
<proteinExistence type="predicted"/>
<accession>A0A370GL79</accession>
<dbReference type="EMBL" id="QQAX01000009">
    <property type="protein sequence ID" value="RDI44528.1"/>
    <property type="molecule type" value="Genomic_DNA"/>
</dbReference>
<sequence>MVKVIYLKKLFVGACGVYGKIKRGPKAGMPSHLRQYYIKAIQ</sequence>
<reference evidence="1 2" key="1">
    <citation type="submission" date="2018-07" db="EMBL/GenBank/DDBJ databases">
        <title>Genomic Encyclopedia of Type Strains, Phase IV (KMG-IV): sequencing the most valuable type-strain genomes for metagenomic binning, comparative biology and taxonomic classification.</title>
        <authorList>
            <person name="Goeker M."/>
        </authorList>
    </citation>
    <scope>NUCLEOTIDE SEQUENCE [LARGE SCALE GENOMIC DNA]</scope>
    <source>
        <strain evidence="1 2">DSM 16500</strain>
    </source>
</reference>
<dbReference type="AlphaFoldDB" id="A0A370GL79"/>
<name>A0A370GL79_9COXI</name>
<organism evidence="1 2">
    <name type="scientific">Aquicella lusitana</name>
    <dbReference type="NCBI Taxonomy" id="254246"/>
    <lineage>
        <taxon>Bacteria</taxon>
        <taxon>Pseudomonadati</taxon>
        <taxon>Pseudomonadota</taxon>
        <taxon>Gammaproteobacteria</taxon>
        <taxon>Legionellales</taxon>
        <taxon>Coxiellaceae</taxon>
        <taxon>Aquicella</taxon>
    </lineage>
</organism>
<evidence type="ECO:0000313" key="1">
    <source>
        <dbReference type="EMBL" id="RDI44528.1"/>
    </source>
</evidence>
<protein>
    <submittedName>
        <fullName evidence="1">Uncharacterized protein</fullName>
    </submittedName>
</protein>
<keyword evidence="2" id="KW-1185">Reference proteome</keyword>